<feature type="region of interest" description="Disordered" evidence="1">
    <location>
        <begin position="93"/>
        <end position="138"/>
    </location>
</feature>
<dbReference type="Proteomes" id="UP000885759">
    <property type="component" value="Unassembled WGS sequence"/>
</dbReference>
<dbReference type="EMBL" id="DRPZ01000041">
    <property type="protein sequence ID" value="HGY08716.1"/>
    <property type="molecule type" value="Genomic_DNA"/>
</dbReference>
<evidence type="ECO:0000313" key="2">
    <source>
        <dbReference type="EMBL" id="HGY08716.1"/>
    </source>
</evidence>
<evidence type="ECO:0008006" key="3">
    <source>
        <dbReference type="Google" id="ProtNLM"/>
    </source>
</evidence>
<protein>
    <recommendedName>
        <fullName evidence="3">DUF4388 domain-containing protein</fullName>
    </recommendedName>
</protein>
<gene>
    <name evidence="2" type="ORF">ENK37_01485</name>
</gene>
<comment type="caution">
    <text evidence="2">The sequence shown here is derived from an EMBL/GenBank/DDBJ whole genome shotgun (WGS) entry which is preliminary data.</text>
</comment>
<organism evidence="2">
    <name type="scientific">Oceanithermus profundus</name>
    <dbReference type="NCBI Taxonomy" id="187137"/>
    <lineage>
        <taxon>Bacteria</taxon>
        <taxon>Thermotogati</taxon>
        <taxon>Deinococcota</taxon>
        <taxon>Deinococci</taxon>
        <taxon>Thermales</taxon>
        <taxon>Thermaceae</taxon>
        <taxon>Oceanithermus</taxon>
    </lineage>
</organism>
<evidence type="ECO:0000256" key="1">
    <source>
        <dbReference type="SAM" id="MobiDB-lite"/>
    </source>
</evidence>
<dbReference type="AlphaFoldDB" id="A0A7C4Z7T0"/>
<accession>A0A7C4Z7T0</accession>
<reference evidence="2" key="1">
    <citation type="journal article" date="2020" name="mSystems">
        <title>Genome- and Community-Level Interaction Insights into Carbon Utilization and Element Cycling Functions of Hydrothermarchaeota in Hydrothermal Sediment.</title>
        <authorList>
            <person name="Zhou Z."/>
            <person name="Liu Y."/>
            <person name="Xu W."/>
            <person name="Pan J."/>
            <person name="Luo Z.H."/>
            <person name="Li M."/>
        </authorList>
    </citation>
    <scope>NUCLEOTIDE SEQUENCE [LARGE SCALE GENOMIC DNA]</scope>
    <source>
        <strain evidence="2">HyVt-570</strain>
    </source>
</reference>
<name>A0A7C4Z7T0_9DEIN</name>
<feature type="compositionally biased region" description="Basic and acidic residues" evidence="1">
    <location>
        <begin position="106"/>
        <end position="120"/>
    </location>
</feature>
<sequence length="368" mass="40616">MRARYVVTSTCIQSGTIRLTLSLRQMLSGRERITCQDEEGEQHDCTVDWVRGVLDGLEPYFAKRRLQVNDVIWLTLDGEVLALEAAAARKVRPRPVARPAEVSPPAEKKVAVPVEAKRPQAEPPETPSKRVRVTPHAGEKKAAGQPAYVRALEALELKHTPADGYDRFRAYLGRREYTLILGRYGEVDAADLLALRRTGQADHAGWVVAEALLEKAASELGGARLLLVSPEALAQLVALKKLFPVGPVELERLLRDGRVDAQAVSRLADEVRRWVGERAAFSAVLLALAEYNRQQVFFAEDVLANLGEGSWDRETVWNVLEALAGPPFLLLEKSGSGEYLLREPVADNLAHLAEYALSLRSRLVAEPA</sequence>
<proteinExistence type="predicted"/>